<dbReference type="EMBL" id="AFYH01157362">
    <property type="status" value="NOT_ANNOTATED_CDS"/>
    <property type="molecule type" value="Genomic_DNA"/>
</dbReference>
<evidence type="ECO:0000313" key="8">
    <source>
        <dbReference type="Proteomes" id="UP000008672"/>
    </source>
</evidence>
<dbReference type="PANTHER" id="PTHR18914:SF30">
    <property type="entry name" value="VINCULIN_ALPHA-CATENIN FAMILY MEMBER 1"/>
    <property type="match status" value="1"/>
</dbReference>
<dbReference type="GO" id="GO:0005737">
    <property type="term" value="C:cytoplasm"/>
    <property type="evidence" value="ECO:0007669"/>
    <property type="project" value="UniProtKB-SubCell"/>
</dbReference>
<keyword evidence="4" id="KW-0963">Cytoplasm</keyword>
<dbReference type="EMBL" id="AFYH01157364">
    <property type="status" value="NOT_ANNOTATED_CDS"/>
    <property type="molecule type" value="Genomic_DNA"/>
</dbReference>
<keyword evidence="8" id="KW-1185">Reference proteome</keyword>
<dbReference type="Pfam" id="PF01044">
    <property type="entry name" value="Vinculin"/>
    <property type="match status" value="1"/>
</dbReference>
<dbReference type="GO" id="GO:0008013">
    <property type="term" value="F:beta-catenin binding"/>
    <property type="evidence" value="ECO:0007669"/>
    <property type="project" value="TreeGrafter"/>
</dbReference>
<dbReference type="GO" id="GO:0051015">
    <property type="term" value="F:actin filament binding"/>
    <property type="evidence" value="ECO:0007669"/>
    <property type="project" value="InterPro"/>
</dbReference>
<comment type="similarity">
    <text evidence="3">Belongs to the vinculin/alpha-catenin family.</text>
</comment>
<dbReference type="PANTHER" id="PTHR18914">
    <property type="entry name" value="ALPHA CATENIN"/>
    <property type="match status" value="1"/>
</dbReference>
<sequence length="706" mass="80108">RLAGDSNDHFLKKEMSSAAELLVMSGKTLLLASQKLQIQPCLEAHREELVTSAQKVLQGTLKILLIEDNAGVRKIVQAAHQLLDCLTQVESARDMSELLISFKGFTEALLLLKNLVEGRIQELKDPVEQQHLDHTLETLKKCIPMLHTATHTSLKYPMNNEVRISKKYVMDQIDALVTELVYLLESDSQSKTHQDSGLFSQQMYQLLEVLSNSKCSIITDTDFNSIVEAVVFYCMLIADKSRPKLELQLVKHCRCLLLYRSKISEAESVSNSPWDFDFECNAMKREVDDLQQTMTTAIIYQILDTFTETNVPLEELLKAALEATTEPSSDMQTFHTHADHMLRVAAFVSATCTKAKNIQDIQSSVACLDKFCADILPILLDLTRRSDNSEVFERLQVFYHKWVKETENLLVSFNDVINVHEFIDILIQEIMKDKGQCKESLEAQNSNQFTQHSANLIGRAKHIVLAAKRHIDNNEDPIFRNGLLVLSTMLSDKVGEIKSHLVEVVEIVQLASNTINPFSNKKSILHPRTNENITQVHTKLKKVQTNTRKLKESLFSTTDHLCSLTGEKKTETQHLNYQAEEAAKNELPDLETRKINKNVTVFSNAISYFKEETDKWEDGNNKILQVAKQMAAQMIYMAQFLKNQGPIQSKEEFIASAKQIASSGQTFVIFANMIAKYCLDRRCAMELLCAVKQIPTFCNQLSIISR</sequence>
<organism evidence="7 8">
    <name type="scientific">Latimeria chalumnae</name>
    <name type="common">Coelacanth</name>
    <dbReference type="NCBI Taxonomy" id="7897"/>
    <lineage>
        <taxon>Eukaryota</taxon>
        <taxon>Metazoa</taxon>
        <taxon>Chordata</taxon>
        <taxon>Craniata</taxon>
        <taxon>Vertebrata</taxon>
        <taxon>Euteleostomi</taxon>
        <taxon>Coelacanthiformes</taxon>
        <taxon>Coelacanthidae</taxon>
        <taxon>Latimeria</taxon>
    </lineage>
</organism>
<evidence type="ECO:0000256" key="3">
    <source>
        <dbReference type="ARBA" id="ARBA00008376"/>
    </source>
</evidence>
<dbReference type="InterPro" id="IPR036723">
    <property type="entry name" value="Alpha-catenin/vinculin-like_sf"/>
</dbReference>
<proteinExistence type="inferred from homology"/>
<dbReference type="Gene3D" id="1.20.120.810">
    <property type="entry name" value="Vinculin, Vh2 four-helix bundle"/>
    <property type="match status" value="2"/>
</dbReference>
<dbReference type="OMA" id="WAHETED"/>
<dbReference type="Ensembl" id="ENSLACT00000013268.1">
    <property type="protein sequence ID" value="ENSLACP00000013172.1"/>
    <property type="gene ID" value="ENSLACG00000011601.1"/>
</dbReference>
<dbReference type="GeneTree" id="ENSGT01030000234543"/>
<evidence type="ECO:0000256" key="5">
    <source>
        <dbReference type="ARBA" id="ARBA00022889"/>
    </source>
</evidence>
<dbReference type="GO" id="GO:0016477">
    <property type="term" value="P:cell migration"/>
    <property type="evidence" value="ECO:0007669"/>
    <property type="project" value="TreeGrafter"/>
</dbReference>
<evidence type="ECO:0000256" key="4">
    <source>
        <dbReference type="ARBA" id="ARBA00022490"/>
    </source>
</evidence>
<accession>H3AU51</accession>
<evidence type="ECO:0000256" key="1">
    <source>
        <dbReference type="ARBA" id="ARBA00004282"/>
    </source>
</evidence>
<reference evidence="8" key="1">
    <citation type="submission" date="2011-08" db="EMBL/GenBank/DDBJ databases">
        <title>The draft genome of Latimeria chalumnae.</title>
        <authorList>
            <person name="Di Palma F."/>
            <person name="Alfoldi J."/>
            <person name="Johnson J."/>
            <person name="Berlin A."/>
            <person name="Gnerre S."/>
            <person name="Jaffe D."/>
            <person name="MacCallum I."/>
            <person name="Young S."/>
            <person name="Walker B.J."/>
            <person name="Lander E."/>
            <person name="Lindblad-Toh K."/>
        </authorList>
    </citation>
    <scope>NUCLEOTIDE SEQUENCE [LARGE SCALE GENOMIC DNA]</scope>
    <source>
        <strain evidence="8">Wild caught</strain>
    </source>
</reference>
<protein>
    <submittedName>
        <fullName evidence="7">Uncharacterized protein</fullName>
    </submittedName>
</protein>
<evidence type="ECO:0000256" key="2">
    <source>
        <dbReference type="ARBA" id="ARBA00004496"/>
    </source>
</evidence>
<reference evidence="7" key="3">
    <citation type="submission" date="2025-09" db="UniProtKB">
        <authorList>
            <consortium name="Ensembl"/>
        </authorList>
    </citation>
    <scope>IDENTIFICATION</scope>
</reference>
<evidence type="ECO:0000313" key="7">
    <source>
        <dbReference type="Ensembl" id="ENSLACP00000013172.1"/>
    </source>
</evidence>
<comment type="subcellular location">
    <subcellularLocation>
        <location evidence="1">Cell junction</location>
    </subcellularLocation>
    <subcellularLocation>
        <location evidence="2">Cytoplasm</location>
    </subcellularLocation>
</comment>
<dbReference type="STRING" id="7897.ENSLACP00000013172"/>
<dbReference type="AlphaFoldDB" id="H3AU51"/>
<dbReference type="HOGENOM" id="CLU_019046_0_0_1"/>
<keyword evidence="5" id="KW-0130">Cell adhesion</keyword>
<dbReference type="Gene3D" id="1.20.120.230">
    <property type="entry name" value="Alpha-catenin/vinculin-like"/>
    <property type="match status" value="2"/>
</dbReference>
<evidence type="ECO:0000256" key="6">
    <source>
        <dbReference type="ARBA" id="ARBA00022949"/>
    </source>
</evidence>
<dbReference type="Proteomes" id="UP000008672">
    <property type="component" value="Unassembled WGS sequence"/>
</dbReference>
<dbReference type="EMBL" id="AFYH01157363">
    <property type="status" value="NOT_ANNOTATED_CDS"/>
    <property type="molecule type" value="Genomic_DNA"/>
</dbReference>
<dbReference type="PRINTS" id="PR00805">
    <property type="entry name" value="ALPHACATENIN"/>
</dbReference>
<reference evidence="7" key="2">
    <citation type="submission" date="2025-08" db="UniProtKB">
        <authorList>
            <consortium name="Ensembl"/>
        </authorList>
    </citation>
    <scope>IDENTIFICATION</scope>
</reference>
<dbReference type="SUPFAM" id="SSF47220">
    <property type="entry name" value="alpha-catenin/vinculin-like"/>
    <property type="match status" value="4"/>
</dbReference>
<dbReference type="EMBL" id="AFYH01157365">
    <property type="status" value="NOT_ANNOTATED_CDS"/>
    <property type="molecule type" value="Genomic_DNA"/>
</dbReference>
<dbReference type="InterPro" id="IPR006077">
    <property type="entry name" value="Vinculin/catenin"/>
</dbReference>
<dbReference type="GO" id="GO:0005912">
    <property type="term" value="C:adherens junction"/>
    <property type="evidence" value="ECO:0007669"/>
    <property type="project" value="TreeGrafter"/>
</dbReference>
<keyword evidence="6" id="KW-0965">Cell junction</keyword>
<dbReference type="GO" id="GO:0045296">
    <property type="term" value="F:cadherin binding"/>
    <property type="evidence" value="ECO:0007669"/>
    <property type="project" value="InterPro"/>
</dbReference>
<dbReference type="InParanoid" id="H3AU51"/>
<dbReference type="GO" id="GO:0098609">
    <property type="term" value="P:cell-cell adhesion"/>
    <property type="evidence" value="ECO:0007669"/>
    <property type="project" value="TreeGrafter"/>
</dbReference>
<name>H3AU51_LATCH</name>
<dbReference type="InterPro" id="IPR001033">
    <property type="entry name" value="Alpha_catenin"/>
</dbReference>
<dbReference type="GO" id="GO:0016342">
    <property type="term" value="C:catenin complex"/>
    <property type="evidence" value="ECO:0007669"/>
    <property type="project" value="TreeGrafter"/>
</dbReference>
<dbReference type="eggNOG" id="KOG3681">
    <property type="taxonomic scope" value="Eukaryota"/>
</dbReference>